<name>A0ABR4Y6K1_9VIBR</name>
<dbReference type="SUPFAM" id="SSF55486">
    <property type="entry name" value="Metalloproteases ('zincins'), catalytic domain"/>
    <property type="match status" value="1"/>
</dbReference>
<dbReference type="Gene3D" id="3.40.390.10">
    <property type="entry name" value="Collagenase (Catalytic Domain)"/>
    <property type="match status" value="1"/>
</dbReference>
<proteinExistence type="predicted"/>
<evidence type="ECO:0000313" key="3">
    <source>
        <dbReference type="Proteomes" id="UP000030520"/>
    </source>
</evidence>
<dbReference type="Proteomes" id="UP000030520">
    <property type="component" value="Unassembled WGS sequence"/>
</dbReference>
<comment type="caution">
    <text evidence="2">The sequence shown here is derived from an EMBL/GenBank/DDBJ whole genome shotgun (WGS) entry which is preliminary data.</text>
</comment>
<evidence type="ECO:0000259" key="1">
    <source>
        <dbReference type="Pfam" id="PF16313"/>
    </source>
</evidence>
<dbReference type="InterPro" id="IPR024079">
    <property type="entry name" value="MetalloPept_cat_dom_sf"/>
</dbReference>
<sequence>MFKHALIAASIAAILSGCGADDRAYDTYEKPSQEISVRSLDTESLWMYMPSTGEAPRYALTQRGFFQGDPKLVTLRFDEFNGIYVEEVDRDKVNVDDPSRWDSEINRAPVLKIPGEFRQYRCAENSYGECTNKEEINQDESLSWKEATHFVPQYEAIKTLSQDSLSAWYTASNVSESAEPRLISYEYNAEEGVINVEVERTFTAAAEDQYQFGGDFRNLSFKTRFFYSLVKLDKLASEDYEPVLYQGQDSAYFGFFNDSKEVKTHTGESNVQGSRFSYINRFNPNNDTIDYYLSDSYFDEGNEEFLDLTIDTIREVNQTLEGTGVPTIKIVNPSSKAGVKTGDLRYNVFNLIADPVDNGLLGYGPSATNPLTGEIIHAHVNQYLGVIRSASRYTWNDLAMRYNRQEIEKLEPTATNTADTGSDDTDAPVERTEVDDFSDMIADDRGPAFDVPTMSDDEISFITAGKLGDGLPKADMDFRFDTTNSDLAVQSFYKRQDMLKRFSEQNVYSLDFMWLSTQSKGLVKGIDYEEGDFFVDDAQTTMKTWDELNLDQQKMASLAISKHMFKSTLIHELGHNLGLRHNFMGSTDKNHFYTVDELNARGSDDKPAAYSSIMDYGASIFDELLTFGKYDKAALRFAYGRELELQEPDFLYDADNKPLPNLDSTGVQKRKVISLDKYDKAMTEDYRAYPTGIVTHIRQNADKEGLTSPLVDYRYCTDEHTTTNLMCDRFDEGTSLEEVTQFRIQRYHDSYETMNRRNGREWFSQYHQYTYFLTRLDQFQKIRDIVENVGEIDHMFARYLGADTTNNNGLVFEEIAGNNCVDWRGNPVDLDTLSPAVRPICDTYHAANLAADFFIEVLTAPDKVCELVELSGVEGVPNRYRFAPLSELWQIYQGAMSPDRDVPSTCYDEELVEVLEGQRNKVVVRSETRDGKIWSSLKANNPYQTSSSSVDLLGVWPDKLLAAQMLVRRDSPFVSTENSSLALIDMSDKVTHLYTYLSDLAGRPEARQAIFVDKNGDYVETVKRYTPPMTKTIEATPSYLWPMKRYFGLGGDEAFVYWTEGEYQDTRVPYFSALLENLNKFSRAREYGLSDSSKGLRDAIHVNYANSSYSDEDGINFTWKGTRYSISSRNTLARAMASRALYLEEQKPQLEQLNNLPYPVRSALSVFRETRDRNEARIIAIGDKDALVALRDTTGFARWTMYDKQFVKYEENGTECLRFKVDGETEEQRLQRKCNLQSRLETVQNSAIGKFEEEDHERIFNIAQVFGNQVVENNLVPRFAEKKDVYDYDPELLRLWSTNEYAMYRRAFEQFPIYDD</sequence>
<protein>
    <recommendedName>
        <fullName evidence="1">EcxA zinc-binding domain-containing protein</fullName>
    </recommendedName>
</protein>
<dbReference type="EMBL" id="JRWM01000033">
    <property type="protein sequence ID" value="KHA59074.1"/>
    <property type="molecule type" value="Genomic_DNA"/>
</dbReference>
<dbReference type="PANTHER" id="PTHR38478">
    <property type="entry name" value="PEPTIDASE M1A AND M12B"/>
    <property type="match status" value="1"/>
</dbReference>
<reference evidence="2 3" key="1">
    <citation type="submission" date="2014-10" db="EMBL/GenBank/DDBJ databases">
        <title>Genome sequencing of Vibrio variabilis T01.</title>
        <authorList>
            <person name="Chan K.-G."/>
            <person name="Mohamad N.I."/>
        </authorList>
    </citation>
    <scope>NUCLEOTIDE SEQUENCE [LARGE SCALE GENOMIC DNA]</scope>
    <source>
        <strain evidence="2 3">T01</strain>
    </source>
</reference>
<evidence type="ECO:0000313" key="2">
    <source>
        <dbReference type="EMBL" id="KHA59074.1"/>
    </source>
</evidence>
<dbReference type="Pfam" id="PF16313">
    <property type="entry name" value="DUF4953"/>
    <property type="match status" value="1"/>
</dbReference>
<dbReference type="PANTHER" id="PTHR38478:SF1">
    <property type="entry name" value="ZINC DEPENDENT METALLOPROTEASE DOMAIN LIPOPROTEIN"/>
    <property type="match status" value="1"/>
</dbReference>
<feature type="domain" description="EcxA zinc-binding" evidence="1">
    <location>
        <begin position="560"/>
        <end position="640"/>
    </location>
</feature>
<dbReference type="PROSITE" id="PS51257">
    <property type="entry name" value="PROKAR_LIPOPROTEIN"/>
    <property type="match status" value="1"/>
</dbReference>
<accession>A0ABR4Y6K1</accession>
<organism evidence="2 3">
    <name type="scientific">Vibrio variabilis</name>
    <dbReference type="NCBI Taxonomy" id="990271"/>
    <lineage>
        <taxon>Bacteria</taxon>
        <taxon>Pseudomonadati</taxon>
        <taxon>Pseudomonadota</taxon>
        <taxon>Gammaproteobacteria</taxon>
        <taxon>Vibrionales</taxon>
        <taxon>Vibrionaceae</taxon>
        <taxon>Vibrio</taxon>
    </lineage>
</organism>
<dbReference type="InterPro" id="IPR032534">
    <property type="entry name" value="EcxA_zinc-bd"/>
</dbReference>
<keyword evidence="3" id="KW-1185">Reference proteome</keyword>
<dbReference type="RefSeq" id="WP_038217400.1">
    <property type="nucleotide sequence ID" value="NZ_JRWM01000033.1"/>
</dbReference>
<gene>
    <name evidence="2" type="ORF">NL53_18745</name>
</gene>